<dbReference type="OrthoDB" id="9790639at2"/>
<dbReference type="Proteomes" id="UP000242258">
    <property type="component" value="Unassembled WGS sequence"/>
</dbReference>
<keyword evidence="3" id="KW-0804">Transcription</keyword>
<evidence type="ECO:0000313" key="5">
    <source>
        <dbReference type="EMBL" id="OEY69206.1"/>
    </source>
</evidence>
<dbReference type="PANTHER" id="PTHR30265:SF7">
    <property type="entry name" value="TRANSCRIPTION ANTITERMINATION PROTEIN RFAH"/>
    <property type="match status" value="1"/>
</dbReference>
<dbReference type="SUPFAM" id="SSF82679">
    <property type="entry name" value="N-utilization substance G protein NusG, N-terminal domain"/>
    <property type="match status" value="1"/>
</dbReference>
<dbReference type="RefSeq" id="WP_070048772.1">
    <property type="nucleotide sequence ID" value="NZ_CBCSDO010000006.1"/>
</dbReference>
<dbReference type="NCBIfam" id="TIGR01955">
    <property type="entry name" value="RfaH"/>
    <property type="match status" value="1"/>
</dbReference>
<dbReference type="AlphaFoldDB" id="A0A1E7Q4Z0"/>
<dbReference type="STRING" id="1628148.BI198_06190"/>
<dbReference type="PANTHER" id="PTHR30265">
    <property type="entry name" value="RHO-INTERACTING TRANSCRIPTION TERMINATION FACTOR NUSG"/>
    <property type="match status" value="1"/>
</dbReference>
<dbReference type="GO" id="GO:0006354">
    <property type="term" value="P:DNA-templated transcription elongation"/>
    <property type="evidence" value="ECO:0007669"/>
    <property type="project" value="InterPro"/>
</dbReference>
<feature type="domain" description="NusG-like N-terminal" evidence="4">
    <location>
        <begin position="3"/>
        <end position="101"/>
    </location>
</feature>
<dbReference type="InterPro" id="IPR043425">
    <property type="entry name" value="NusG-like"/>
</dbReference>
<dbReference type="InterPro" id="IPR036735">
    <property type="entry name" value="NGN_dom_sf"/>
</dbReference>
<dbReference type="EMBL" id="MKEK01000001">
    <property type="protein sequence ID" value="OEY69206.1"/>
    <property type="molecule type" value="Genomic_DNA"/>
</dbReference>
<evidence type="ECO:0000256" key="1">
    <source>
        <dbReference type="ARBA" id="ARBA00022814"/>
    </source>
</evidence>
<dbReference type="InterPro" id="IPR010215">
    <property type="entry name" value="Transcription_antiterm_RfaH"/>
</dbReference>
<keyword evidence="6" id="KW-1185">Reference proteome</keyword>
<sequence>MDDQQWYLVYCKPKQEQRAQQHLQNQGFNSFLPVVSLTKIKAGKKQLVTEPLFARYLFLQYNADLSLAKIRSTRGVAGLVKFGQSIATVPNSLIHSLLQQQLQLQQQDKQQHDLTKGDVVEVLSGPFAALNAVFQLADGESRSMVLLQFLGQPIQLSLDNNILLKK</sequence>
<dbReference type="Pfam" id="PF02357">
    <property type="entry name" value="NusG"/>
    <property type="match status" value="1"/>
</dbReference>
<proteinExistence type="predicted"/>
<evidence type="ECO:0000313" key="6">
    <source>
        <dbReference type="Proteomes" id="UP000242258"/>
    </source>
</evidence>
<dbReference type="GO" id="GO:0005829">
    <property type="term" value="C:cytosol"/>
    <property type="evidence" value="ECO:0007669"/>
    <property type="project" value="TreeGrafter"/>
</dbReference>
<dbReference type="GO" id="GO:0031564">
    <property type="term" value="P:transcription antitermination"/>
    <property type="evidence" value="ECO:0007669"/>
    <property type="project" value="UniProtKB-KW"/>
</dbReference>
<gene>
    <name evidence="5" type="ORF">BI198_06190</name>
</gene>
<keyword evidence="2" id="KW-0805">Transcription regulation</keyword>
<dbReference type="Gene3D" id="3.30.70.940">
    <property type="entry name" value="NusG, N-terminal domain"/>
    <property type="match status" value="1"/>
</dbReference>
<reference evidence="6" key="1">
    <citation type="submission" date="2016-09" db="EMBL/GenBank/DDBJ databases">
        <authorList>
            <person name="Wan X."/>
            <person name="Hou S."/>
        </authorList>
    </citation>
    <scope>NUCLEOTIDE SEQUENCE [LARGE SCALE GENOMIC DNA]</scope>
    <source>
        <strain evidence="6">KH87</strain>
    </source>
</reference>
<protein>
    <submittedName>
        <fullName evidence="5">Transcriptional regulator</fullName>
    </submittedName>
</protein>
<organism evidence="5 6">
    <name type="scientific">Rheinheimera salexigens</name>
    <dbReference type="NCBI Taxonomy" id="1628148"/>
    <lineage>
        <taxon>Bacteria</taxon>
        <taxon>Pseudomonadati</taxon>
        <taxon>Pseudomonadota</taxon>
        <taxon>Gammaproteobacteria</taxon>
        <taxon>Chromatiales</taxon>
        <taxon>Chromatiaceae</taxon>
        <taxon>Rheinheimera</taxon>
    </lineage>
</organism>
<dbReference type="InterPro" id="IPR008991">
    <property type="entry name" value="Translation_prot_SH3-like_sf"/>
</dbReference>
<evidence type="ECO:0000259" key="4">
    <source>
        <dbReference type="SMART" id="SM00738"/>
    </source>
</evidence>
<comment type="caution">
    <text evidence="5">The sequence shown here is derived from an EMBL/GenBank/DDBJ whole genome shotgun (WGS) entry which is preliminary data.</text>
</comment>
<dbReference type="SMART" id="SM00738">
    <property type="entry name" value="NGN"/>
    <property type="match status" value="1"/>
</dbReference>
<dbReference type="InterPro" id="IPR006645">
    <property type="entry name" value="NGN-like_dom"/>
</dbReference>
<evidence type="ECO:0000256" key="2">
    <source>
        <dbReference type="ARBA" id="ARBA00023015"/>
    </source>
</evidence>
<dbReference type="SUPFAM" id="SSF50104">
    <property type="entry name" value="Translation proteins SH3-like domain"/>
    <property type="match status" value="1"/>
</dbReference>
<accession>A0A1E7Q4Z0</accession>
<keyword evidence="1" id="KW-0889">Transcription antitermination</keyword>
<evidence type="ECO:0000256" key="3">
    <source>
        <dbReference type="ARBA" id="ARBA00023163"/>
    </source>
</evidence>
<name>A0A1E7Q4Z0_9GAMM</name>
<dbReference type="CDD" id="cd09892">
    <property type="entry name" value="NGN_SP_RfaH"/>
    <property type="match status" value="1"/>
</dbReference>
<dbReference type="NCBIfam" id="NF006534">
    <property type="entry name" value="PRK09014.1"/>
    <property type="match status" value="1"/>
</dbReference>